<keyword evidence="3" id="KW-1185">Reference proteome</keyword>
<accession>A0A3E1NQ03</accession>
<dbReference type="Proteomes" id="UP000261284">
    <property type="component" value="Unassembled WGS sequence"/>
</dbReference>
<evidence type="ECO:0000313" key="2">
    <source>
        <dbReference type="EMBL" id="RFM30003.1"/>
    </source>
</evidence>
<name>A0A3E1NQ03_9BACT</name>
<sequence length="210" mass="22648">MVAFVSCSKNSDSPAPDPVVTRPDYQPGTKGSYWKYKDSATGDVYTQTVLDSTAVFDNITYKAIASSGPGGDTRLFYAKLASKYYLHTSFSIDDTNVPFTLNYLDDSVATGTSWTTTTNINYSGTAIPVQVKTTILEKNLTKTVNGKQYTNIIHSSVVASFNVLIVNGSITSDYYCAPGLGIIRTEIKSSGSLPGLPGAQVSELTEYKIQ</sequence>
<dbReference type="EMBL" id="QTJU01000001">
    <property type="protein sequence ID" value="RFM30003.1"/>
    <property type="molecule type" value="Genomic_DNA"/>
</dbReference>
<evidence type="ECO:0000256" key="1">
    <source>
        <dbReference type="SAM" id="MobiDB-lite"/>
    </source>
</evidence>
<organism evidence="2 3">
    <name type="scientific">Deminuibacter soli</name>
    <dbReference type="NCBI Taxonomy" id="2291815"/>
    <lineage>
        <taxon>Bacteria</taxon>
        <taxon>Pseudomonadati</taxon>
        <taxon>Bacteroidota</taxon>
        <taxon>Chitinophagia</taxon>
        <taxon>Chitinophagales</taxon>
        <taxon>Chitinophagaceae</taxon>
        <taxon>Deminuibacter</taxon>
    </lineage>
</organism>
<dbReference type="AlphaFoldDB" id="A0A3E1NQ03"/>
<feature type="region of interest" description="Disordered" evidence="1">
    <location>
        <begin position="1"/>
        <end position="24"/>
    </location>
</feature>
<proteinExistence type="predicted"/>
<reference evidence="2 3" key="1">
    <citation type="submission" date="2018-08" db="EMBL/GenBank/DDBJ databases">
        <title>Chitinophagaceae sp. K23C18032701, a novel bacterium isolated from forest soil.</title>
        <authorList>
            <person name="Wang C."/>
        </authorList>
    </citation>
    <scope>NUCLEOTIDE SEQUENCE [LARGE SCALE GENOMIC DNA]</scope>
    <source>
        <strain evidence="2 3">K23C18032701</strain>
    </source>
</reference>
<protein>
    <submittedName>
        <fullName evidence="2">Uncharacterized protein</fullName>
    </submittedName>
</protein>
<comment type="caution">
    <text evidence="2">The sequence shown here is derived from an EMBL/GenBank/DDBJ whole genome shotgun (WGS) entry which is preliminary data.</text>
</comment>
<evidence type="ECO:0000313" key="3">
    <source>
        <dbReference type="Proteomes" id="UP000261284"/>
    </source>
</evidence>
<gene>
    <name evidence="2" type="ORF">DXN05_03255</name>
</gene>